<protein>
    <recommendedName>
        <fullName evidence="1">Methyltransferase type 11 domain-containing protein</fullName>
    </recommendedName>
</protein>
<dbReference type="Pfam" id="PF08241">
    <property type="entry name" value="Methyltransf_11"/>
    <property type="match status" value="1"/>
</dbReference>
<dbReference type="InterPro" id="IPR013216">
    <property type="entry name" value="Methyltransf_11"/>
</dbReference>
<organism evidence="2">
    <name type="scientific">marine sediment metagenome</name>
    <dbReference type="NCBI Taxonomy" id="412755"/>
    <lineage>
        <taxon>unclassified sequences</taxon>
        <taxon>metagenomes</taxon>
        <taxon>ecological metagenomes</taxon>
    </lineage>
</organism>
<dbReference type="AlphaFoldDB" id="X1JM31"/>
<name>X1JM31_9ZZZZ</name>
<comment type="caution">
    <text evidence="2">The sequence shown here is derived from an EMBL/GenBank/DDBJ whole genome shotgun (WGS) entry which is preliminary data.</text>
</comment>
<accession>X1JM31</accession>
<evidence type="ECO:0000313" key="2">
    <source>
        <dbReference type="EMBL" id="GAH95811.1"/>
    </source>
</evidence>
<dbReference type="Gene3D" id="3.40.50.150">
    <property type="entry name" value="Vaccinia Virus protein VP39"/>
    <property type="match status" value="1"/>
</dbReference>
<proteinExistence type="predicted"/>
<feature type="domain" description="Methyltransferase type 11" evidence="1">
    <location>
        <begin position="62"/>
        <end position="157"/>
    </location>
</feature>
<dbReference type="EMBL" id="BARV01002760">
    <property type="protein sequence ID" value="GAH95811.1"/>
    <property type="molecule type" value="Genomic_DNA"/>
</dbReference>
<evidence type="ECO:0000259" key="1">
    <source>
        <dbReference type="Pfam" id="PF08241"/>
    </source>
</evidence>
<dbReference type="GO" id="GO:0008757">
    <property type="term" value="F:S-adenosylmethionine-dependent methyltransferase activity"/>
    <property type="evidence" value="ECO:0007669"/>
    <property type="project" value="InterPro"/>
</dbReference>
<reference evidence="2" key="1">
    <citation type="journal article" date="2014" name="Front. Microbiol.">
        <title>High frequency of phylogenetically diverse reductive dehalogenase-homologous genes in deep subseafloor sedimentary metagenomes.</title>
        <authorList>
            <person name="Kawai M."/>
            <person name="Futagami T."/>
            <person name="Toyoda A."/>
            <person name="Takaki Y."/>
            <person name="Nishi S."/>
            <person name="Hori S."/>
            <person name="Arai W."/>
            <person name="Tsubouchi T."/>
            <person name="Morono Y."/>
            <person name="Uchiyama I."/>
            <person name="Ito T."/>
            <person name="Fujiyama A."/>
            <person name="Inagaki F."/>
            <person name="Takami H."/>
        </authorList>
    </citation>
    <scope>NUCLEOTIDE SEQUENCE</scope>
    <source>
        <strain evidence="2">Expedition CK06-06</strain>
    </source>
</reference>
<dbReference type="InterPro" id="IPR029063">
    <property type="entry name" value="SAM-dependent_MTases_sf"/>
</dbReference>
<dbReference type="CDD" id="cd02440">
    <property type="entry name" value="AdoMet_MTases"/>
    <property type="match status" value="1"/>
</dbReference>
<sequence length="257" mass="28786">MDIREYNRAAWDRKVKQRNKWTIPVSPEVIASARKGEWAIVLTPEKPVPKDWFPNIKGLDVLCLASGGGQQGPVLAAAGANVTVFDNSPKQLEGDRSVADRDSLIIRIVEGDMADLTMFADESFDLIIHPVSNAFVPKVRPVWVEAFRVLRKGGALLSGFNNPTIFLFDYELIEQTGIIQVKYKLPYSDVDNMEEKKRRIQEGEPFAFSHTLEELIGGQIDAGFIIKGFYEDAQNPEDYEPLAVYMPTCIATRAVKP</sequence>
<gene>
    <name evidence="2" type="ORF">S06H3_06945</name>
</gene>
<dbReference type="SUPFAM" id="SSF53335">
    <property type="entry name" value="S-adenosyl-L-methionine-dependent methyltransferases"/>
    <property type="match status" value="1"/>
</dbReference>